<keyword evidence="3" id="KW-1185">Reference proteome</keyword>
<comment type="caution">
    <text evidence="2">The sequence shown here is derived from an EMBL/GenBank/DDBJ whole genome shotgun (WGS) entry which is preliminary data.</text>
</comment>
<organism evidence="2 3">
    <name type="scientific">Corallococcus soli</name>
    <dbReference type="NCBI Taxonomy" id="2710757"/>
    <lineage>
        <taxon>Bacteria</taxon>
        <taxon>Pseudomonadati</taxon>
        <taxon>Myxococcota</taxon>
        <taxon>Myxococcia</taxon>
        <taxon>Myxococcales</taxon>
        <taxon>Cystobacterineae</taxon>
        <taxon>Myxococcaceae</taxon>
        <taxon>Corallococcus</taxon>
    </lineage>
</organism>
<protein>
    <submittedName>
        <fullName evidence="2">Glycosyltransferase</fullName>
    </submittedName>
</protein>
<dbReference type="Gene3D" id="3.40.50.2000">
    <property type="entry name" value="Glycogen Phosphorylase B"/>
    <property type="match status" value="1"/>
</dbReference>
<dbReference type="Proteomes" id="UP001516472">
    <property type="component" value="Unassembled WGS sequence"/>
</dbReference>
<dbReference type="EMBL" id="JAAIYO010000009">
    <property type="protein sequence ID" value="MBE4751840.1"/>
    <property type="molecule type" value="Genomic_DNA"/>
</dbReference>
<evidence type="ECO:0000313" key="3">
    <source>
        <dbReference type="Proteomes" id="UP001516472"/>
    </source>
</evidence>
<feature type="domain" description="Spore protein YkvP/CgeB glycosyl transferase-like" evidence="1">
    <location>
        <begin position="192"/>
        <end position="335"/>
    </location>
</feature>
<sequence>MDIVFLGPPCEAFADGARGSPTRQLAQALRRRGHPVLLLEQALSGSSWLEGEPVRAPYLDVADLHARFRSRVRRADLVLVDADVPRGAEVGRWAQDTARGLTVCWDRDTPRTLRHERSREYAARMTPELIAGYPLLLCSSGGPVPERLEREWGVARARVFPPGVPLEHFAPRAREPRWDLGHLGPSSAERRTLLGRLLLDAARDWAEGRFVLAGGMSVVDAAWPANVTRQAAPPSREHPDFHAAQRFTLALSRAEHTPGPHLFEAAACGAALVCEPWPGLEDLFSLGEEVLVARTAKDVLLYLREMPEADRLQLGARARERVLAEHTVDQRALALERYADEAVRGASVGAPVRDTDPLERSLS</sequence>
<accession>A0ABR9PV95</accession>
<gene>
    <name evidence="2" type="ORF">G4177_27095</name>
</gene>
<evidence type="ECO:0000259" key="1">
    <source>
        <dbReference type="Pfam" id="PF13524"/>
    </source>
</evidence>
<dbReference type="Pfam" id="PF13524">
    <property type="entry name" value="Glyco_trans_1_2"/>
    <property type="match status" value="1"/>
</dbReference>
<dbReference type="SUPFAM" id="SSF53756">
    <property type="entry name" value="UDP-Glycosyltransferase/glycogen phosphorylase"/>
    <property type="match status" value="1"/>
</dbReference>
<evidence type="ECO:0000313" key="2">
    <source>
        <dbReference type="EMBL" id="MBE4751840.1"/>
    </source>
</evidence>
<dbReference type="RefSeq" id="WP_193429034.1">
    <property type="nucleotide sequence ID" value="NZ_CBCSIP010000063.1"/>
</dbReference>
<proteinExistence type="predicted"/>
<reference evidence="2 3" key="1">
    <citation type="submission" date="2020-02" db="EMBL/GenBank/DDBJ databases">
        <authorList>
            <person name="Babadi Z.K."/>
            <person name="Risdian C."/>
            <person name="Ebrahimipour G.H."/>
            <person name="Wink J."/>
        </authorList>
    </citation>
    <scope>NUCLEOTIDE SEQUENCE [LARGE SCALE GENOMIC DNA]</scope>
    <source>
        <strain evidence="2 3">ZKHCc1 1396</strain>
    </source>
</reference>
<name>A0ABR9PV95_9BACT</name>
<dbReference type="InterPro" id="IPR055259">
    <property type="entry name" value="YkvP/CgeB_Glyco_trans-like"/>
</dbReference>